<keyword evidence="15" id="KW-1185">Reference proteome</keyword>
<dbReference type="InterPro" id="IPR017441">
    <property type="entry name" value="Protein_kinase_ATP_BS"/>
</dbReference>
<dbReference type="GO" id="GO:0004674">
    <property type="term" value="F:protein serine/threonine kinase activity"/>
    <property type="evidence" value="ECO:0007669"/>
    <property type="project" value="UniProtKB-KW"/>
</dbReference>
<evidence type="ECO:0000256" key="6">
    <source>
        <dbReference type="ARBA" id="ARBA00022840"/>
    </source>
</evidence>
<feature type="region of interest" description="Disordered" evidence="12">
    <location>
        <begin position="1"/>
        <end position="47"/>
    </location>
</feature>
<proteinExistence type="inferred from homology"/>
<evidence type="ECO:0000256" key="8">
    <source>
        <dbReference type="ARBA" id="ARBA00048679"/>
    </source>
</evidence>
<dbReference type="CDD" id="cd13994">
    <property type="entry name" value="STKc_HAL4_like"/>
    <property type="match status" value="1"/>
</dbReference>
<evidence type="ECO:0000256" key="3">
    <source>
        <dbReference type="ARBA" id="ARBA00022679"/>
    </source>
</evidence>
<dbReference type="PANTHER" id="PTHR24343:SF558">
    <property type="entry name" value="PROTEIN KINASE DOMAIN-CONTAINING PROTEIN"/>
    <property type="match status" value="1"/>
</dbReference>
<evidence type="ECO:0000256" key="4">
    <source>
        <dbReference type="ARBA" id="ARBA00022741"/>
    </source>
</evidence>
<evidence type="ECO:0000313" key="15">
    <source>
        <dbReference type="Proteomes" id="UP000789831"/>
    </source>
</evidence>
<evidence type="ECO:0000256" key="2">
    <source>
        <dbReference type="ARBA" id="ARBA00022527"/>
    </source>
</evidence>
<sequence length="487" mass="54237">MNITKKEDGAGKPQAHVEDKRANVQAIAQPSHIVPQAKPEAKSGSQHYASNLISATLQKMFHFDGASGHSKSAKSSKTSSAGSESEEDSNKLDHLPASMSASPKPRFQTALNGMHVHNLAPRKTHRMQNLFKELGLNAHILAEERAQQIHHERPPFRHANTEASLTEKYGKCQEVIGKGAFGVVRIAHKTEPKVPGEKLFAVKEFKKRNNEPNKKYVKRLTSEFCISSSLQHINVIDTLDLLQDTQGNYCEVMEYCAGGDLYSLIVNSGGLETEEANCFFGQLINGVKYLHDNGVAHRDLKPENLLLTSKGCLKITDFGNGECFRMAWETQAHLSRGICGSEPYIAPEEFTEAWFDPRLVDVWACGIIYMGMITGRQLWRIAKAHEDSNFKIYLQARSQGETLTPFQGLCTRRRRIISRIIEPNPKDRITIEQITNDPWFAGLKICYKPPPANVGSINPASATCGANLNNEQQMTNINNRSVANMVQ</sequence>
<dbReference type="InterPro" id="IPR000719">
    <property type="entry name" value="Prot_kinase_dom"/>
</dbReference>
<evidence type="ECO:0000313" key="14">
    <source>
        <dbReference type="EMBL" id="CAG8435616.1"/>
    </source>
</evidence>
<dbReference type="EC" id="2.7.11.1" evidence="1"/>
<dbReference type="SUPFAM" id="SSF56112">
    <property type="entry name" value="Protein kinase-like (PK-like)"/>
    <property type="match status" value="1"/>
</dbReference>
<dbReference type="InterPro" id="IPR008271">
    <property type="entry name" value="Ser/Thr_kinase_AS"/>
</dbReference>
<dbReference type="PROSITE" id="PS00108">
    <property type="entry name" value="PROTEIN_KINASE_ST"/>
    <property type="match status" value="1"/>
</dbReference>
<keyword evidence="6 10" id="KW-0067">ATP-binding</keyword>
<protein>
    <recommendedName>
        <fullName evidence="1">non-specific serine/threonine protein kinase</fullName>
        <ecNumber evidence="1">2.7.11.1</ecNumber>
    </recommendedName>
    <alternativeName>
        <fullName evidence="9">Halotolerance protein 4</fullName>
    </alternativeName>
</protein>
<feature type="compositionally biased region" description="Basic and acidic residues" evidence="12">
    <location>
        <begin position="1"/>
        <end position="22"/>
    </location>
</feature>
<evidence type="ECO:0000256" key="1">
    <source>
        <dbReference type="ARBA" id="ARBA00012513"/>
    </source>
</evidence>
<feature type="binding site" evidence="10">
    <location>
        <position position="203"/>
    </location>
    <ligand>
        <name>ATP</name>
        <dbReference type="ChEBI" id="CHEBI:30616"/>
    </ligand>
</feature>
<comment type="catalytic activity">
    <reaction evidence="8">
        <text>L-seryl-[protein] + ATP = O-phospho-L-seryl-[protein] + ADP + H(+)</text>
        <dbReference type="Rhea" id="RHEA:17989"/>
        <dbReference type="Rhea" id="RHEA-COMP:9863"/>
        <dbReference type="Rhea" id="RHEA-COMP:11604"/>
        <dbReference type="ChEBI" id="CHEBI:15378"/>
        <dbReference type="ChEBI" id="CHEBI:29999"/>
        <dbReference type="ChEBI" id="CHEBI:30616"/>
        <dbReference type="ChEBI" id="CHEBI:83421"/>
        <dbReference type="ChEBI" id="CHEBI:456216"/>
        <dbReference type="EC" id="2.7.11.1"/>
    </reaction>
</comment>
<comment type="catalytic activity">
    <reaction evidence="7">
        <text>L-threonyl-[protein] + ATP = O-phospho-L-threonyl-[protein] + ADP + H(+)</text>
        <dbReference type="Rhea" id="RHEA:46608"/>
        <dbReference type="Rhea" id="RHEA-COMP:11060"/>
        <dbReference type="Rhea" id="RHEA-COMP:11605"/>
        <dbReference type="ChEBI" id="CHEBI:15378"/>
        <dbReference type="ChEBI" id="CHEBI:30013"/>
        <dbReference type="ChEBI" id="CHEBI:30616"/>
        <dbReference type="ChEBI" id="CHEBI:61977"/>
        <dbReference type="ChEBI" id="CHEBI:456216"/>
        <dbReference type="EC" id="2.7.11.1"/>
    </reaction>
</comment>
<keyword evidence="2 11" id="KW-0723">Serine/threonine-protein kinase</keyword>
<dbReference type="Pfam" id="PF00069">
    <property type="entry name" value="Pkinase"/>
    <property type="match status" value="1"/>
</dbReference>
<evidence type="ECO:0000256" key="12">
    <source>
        <dbReference type="SAM" id="MobiDB-lite"/>
    </source>
</evidence>
<feature type="domain" description="Protein kinase" evidence="13">
    <location>
        <begin position="170"/>
        <end position="440"/>
    </location>
</feature>
<organism evidence="14 15">
    <name type="scientific">Ambispora gerdemannii</name>
    <dbReference type="NCBI Taxonomy" id="144530"/>
    <lineage>
        <taxon>Eukaryota</taxon>
        <taxon>Fungi</taxon>
        <taxon>Fungi incertae sedis</taxon>
        <taxon>Mucoromycota</taxon>
        <taxon>Glomeromycotina</taxon>
        <taxon>Glomeromycetes</taxon>
        <taxon>Archaeosporales</taxon>
        <taxon>Ambisporaceae</taxon>
        <taxon>Ambispora</taxon>
    </lineage>
</organism>
<gene>
    <name evidence="14" type="ORF">AGERDE_LOCUS561</name>
</gene>
<keyword evidence="5" id="KW-0418">Kinase</keyword>
<evidence type="ECO:0000256" key="11">
    <source>
        <dbReference type="RuleBase" id="RU000304"/>
    </source>
</evidence>
<evidence type="ECO:0000259" key="13">
    <source>
        <dbReference type="PROSITE" id="PS50011"/>
    </source>
</evidence>
<dbReference type="GO" id="GO:0030003">
    <property type="term" value="P:intracellular monoatomic cation homeostasis"/>
    <property type="evidence" value="ECO:0007669"/>
    <property type="project" value="TreeGrafter"/>
</dbReference>
<evidence type="ECO:0000256" key="5">
    <source>
        <dbReference type="ARBA" id="ARBA00022777"/>
    </source>
</evidence>
<comment type="caution">
    <text evidence="14">The sequence shown here is derived from an EMBL/GenBank/DDBJ whole genome shotgun (WGS) entry which is preliminary data.</text>
</comment>
<dbReference type="PANTHER" id="PTHR24343">
    <property type="entry name" value="SERINE/THREONINE KINASE"/>
    <property type="match status" value="1"/>
</dbReference>
<dbReference type="FunFam" id="1.10.510.10:FF:000183">
    <property type="entry name" value="Serine/threonine-protein kinase hal4"/>
    <property type="match status" value="1"/>
</dbReference>
<dbReference type="PROSITE" id="PS50011">
    <property type="entry name" value="PROTEIN_KINASE_DOM"/>
    <property type="match status" value="1"/>
</dbReference>
<dbReference type="GO" id="GO:0005524">
    <property type="term" value="F:ATP binding"/>
    <property type="evidence" value="ECO:0007669"/>
    <property type="project" value="UniProtKB-UniRule"/>
</dbReference>
<feature type="region of interest" description="Disordered" evidence="12">
    <location>
        <begin position="65"/>
        <end position="106"/>
    </location>
</feature>
<evidence type="ECO:0000256" key="7">
    <source>
        <dbReference type="ARBA" id="ARBA00047899"/>
    </source>
</evidence>
<dbReference type="GO" id="GO:0005829">
    <property type="term" value="C:cytosol"/>
    <property type="evidence" value="ECO:0007669"/>
    <property type="project" value="TreeGrafter"/>
</dbReference>
<dbReference type="SMART" id="SM00220">
    <property type="entry name" value="S_TKc"/>
    <property type="match status" value="1"/>
</dbReference>
<evidence type="ECO:0000256" key="9">
    <source>
        <dbReference type="ARBA" id="ARBA00078109"/>
    </source>
</evidence>
<evidence type="ECO:0000256" key="10">
    <source>
        <dbReference type="PROSITE-ProRule" id="PRU10141"/>
    </source>
</evidence>
<comment type="similarity">
    <text evidence="11">Belongs to the protein kinase superfamily.</text>
</comment>
<feature type="compositionally biased region" description="Low complexity" evidence="12">
    <location>
        <begin position="65"/>
        <end position="83"/>
    </location>
</feature>
<dbReference type="Gene3D" id="1.10.510.10">
    <property type="entry name" value="Transferase(Phosphotransferase) domain 1"/>
    <property type="match status" value="1"/>
</dbReference>
<name>A0A9N8UXQ8_9GLOM</name>
<reference evidence="14" key="1">
    <citation type="submission" date="2021-06" db="EMBL/GenBank/DDBJ databases">
        <authorList>
            <person name="Kallberg Y."/>
            <person name="Tangrot J."/>
            <person name="Rosling A."/>
        </authorList>
    </citation>
    <scope>NUCLEOTIDE SEQUENCE</scope>
    <source>
        <strain evidence="14">MT106</strain>
    </source>
</reference>
<dbReference type="InterPro" id="IPR011009">
    <property type="entry name" value="Kinase-like_dom_sf"/>
</dbReference>
<keyword evidence="3" id="KW-0808">Transferase</keyword>
<dbReference type="Proteomes" id="UP000789831">
    <property type="component" value="Unassembled WGS sequence"/>
</dbReference>
<dbReference type="OrthoDB" id="6513151at2759"/>
<keyword evidence="4 10" id="KW-0547">Nucleotide-binding</keyword>
<dbReference type="EMBL" id="CAJVPL010000027">
    <property type="protein sequence ID" value="CAG8435616.1"/>
    <property type="molecule type" value="Genomic_DNA"/>
</dbReference>
<dbReference type="PROSITE" id="PS00107">
    <property type="entry name" value="PROTEIN_KINASE_ATP"/>
    <property type="match status" value="1"/>
</dbReference>
<dbReference type="AlphaFoldDB" id="A0A9N8UXQ8"/>
<accession>A0A9N8UXQ8</accession>